<keyword evidence="2" id="KW-0812">Transmembrane</keyword>
<evidence type="ECO:0000313" key="3">
    <source>
        <dbReference type="EMBL" id="TDH18023.1"/>
    </source>
</evidence>
<evidence type="ECO:0000256" key="2">
    <source>
        <dbReference type="SAM" id="Phobius"/>
    </source>
</evidence>
<dbReference type="Proteomes" id="UP000295627">
    <property type="component" value="Unassembled WGS sequence"/>
</dbReference>
<comment type="caution">
    <text evidence="3">The sequence shown here is derived from an EMBL/GenBank/DDBJ whole genome shotgun (WGS) entry which is preliminary data.</text>
</comment>
<feature type="compositionally biased region" description="Polar residues" evidence="1">
    <location>
        <begin position="1"/>
        <end position="10"/>
    </location>
</feature>
<protein>
    <submittedName>
        <fullName evidence="3">Uncharacterized protein</fullName>
    </submittedName>
</protein>
<name>A0A4R5P535_9MYCO</name>
<feature type="region of interest" description="Disordered" evidence="1">
    <location>
        <begin position="1"/>
        <end position="81"/>
    </location>
</feature>
<feature type="transmembrane region" description="Helical" evidence="2">
    <location>
        <begin position="107"/>
        <end position="130"/>
    </location>
</feature>
<evidence type="ECO:0000313" key="4">
    <source>
        <dbReference type="Proteomes" id="UP000295627"/>
    </source>
</evidence>
<feature type="compositionally biased region" description="Acidic residues" evidence="1">
    <location>
        <begin position="22"/>
        <end position="68"/>
    </location>
</feature>
<keyword evidence="2" id="KW-1133">Transmembrane helix</keyword>
<accession>A0A4R5P535</accession>
<keyword evidence="2" id="KW-0472">Membrane</keyword>
<sequence length="361" mass="37719">MTTASQSSDWVKTVTGWPYAAAEDDSQADDDSGRELDDDEFEDEDAEDDEQEHDPQDDEQDPAPDDDNPVSGDELYGEPFGSSAAAITPVSKDEEAPHPTQRFDAKIALGVAAVVVGALLVMVIGGVYAFSSSEGKSEAVPAAGVTLVPPPAPSTSAAESPQGIDKPLPYDAECFKCPMGSSPGQAIATGPLIIVRKGLDGQVIKVYLGSKEQRRSFRVTGIAFEPGALTLDGQGKDQWDQYRVVSLVQFNFNDANHTPIPKETGNVHGEVTVDVPNLLASEITIIIRQSSRPPKTPPPTGSAPAPGQGVFTGILTDGAPQSGPDDGSELFGPGGGPQMPGDPVDAKVAIGNLKIIGHEPL</sequence>
<dbReference type="RefSeq" id="WP_078335824.1">
    <property type="nucleotide sequence ID" value="NZ_MAFQ01000014.1"/>
</dbReference>
<evidence type="ECO:0000256" key="1">
    <source>
        <dbReference type="SAM" id="MobiDB-lite"/>
    </source>
</evidence>
<gene>
    <name evidence="3" type="ORF">EJ571_25185</name>
</gene>
<dbReference type="EMBL" id="RXLR01000024">
    <property type="protein sequence ID" value="TDH18023.1"/>
    <property type="molecule type" value="Genomic_DNA"/>
</dbReference>
<reference evidence="3 4" key="1">
    <citation type="journal article" date="2019" name="Sci. Rep.">
        <title>Extended insight into the Mycobacterium chelonae-abscessus complex through whole genome sequencing of Mycobacterium salmoniphilum outbreak and Mycobacterium salmoniphilum-like strains.</title>
        <authorList>
            <person name="Behra P.R.K."/>
            <person name="Das S."/>
            <person name="Pettersson B.M.F."/>
            <person name="Shirreff L."/>
            <person name="DuCote T."/>
            <person name="Jacobsson K.G."/>
            <person name="Ennis D.G."/>
            <person name="Kirsebom L.A."/>
        </authorList>
    </citation>
    <scope>NUCLEOTIDE SEQUENCE [LARGE SCALE GENOMIC DNA]</scope>
    <source>
        <strain evidence="3 4">DSM 45524</strain>
    </source>
</reference>
<dbReference type="AlphaFoldDB" id="A0A4R5P535"/>
<feature type="region of interest" description="Disordered" evidence="1">
    <location>
        <begin position="289"/>
        <end position="346"/>
    </location>
</feature>
<proteinExistence type="predicted"/>
<organism evidence="3 4">
    <name type="scientific">Mycobacteroides franklinii</name>
    <dbReference type="NCBI Taxonomy" id="948102"/>
    <lineage>
        <taxon>Bacteria</taxon>
        <taxon>Bacillati</taxon>
        <taxon>Actinomycetota</taxon>
        <taxon>Actinomycetes</taxon>
        <taxon>Mycobacteriales</taxon>
        <taxon>Mycobacteriaceae</taxon>
        <taxon>Mycobacteroides</taxon>
    </lineage>
</organism>